<feature type="region of interest" description="Disordered" evidence="5">
    <location>
        <begin position="422"/>
        <end position="606"/>
    </location>
</feature>
<dbReference type="EMBL" id="CP041186">
    <property type="protein sequence ID" value="QDG52964.1"/>
    <property type="molecule type" value="Genomic_DNA"/>
</dbReference>
<name>A0A4Y6PXA4_PERCE</name>
<evidence type="ECO:0000256" key="2">
    <source>
        <dbReference type="ARBA" id="ARBA00022741"/>
    </source>
</evidence>
<feature type="compositionally biased region" description="Low complexity" evidence="5">
    <location>
        <begin position="478"/>
        <end position="500"/>
    </location>
</feature>
<feature type="compositionally biased region" description="Basic and acidic residues" evidence="5">
    <location>
        <begin position="566"/>
        <end position="576"/>
    </location>
</feature>
<dbReference type="AlphaFoldDB" id="A0A4Y6PXA4"/>
<evidence type="ECO:0000256" key="4">
    <source>
        <dbReference type="ARBA" id="ARBA00022840"/>
    </source>
</evidence>
<feature type="compositionally biased region" description="Low complexity" evidence="5">
    <location>
        <begin position="433"/>
        <end position="452"/>
    </location>
</feature>
<evidence type="ECO:0000313" key="8">
    <source>
        <dbReference type="Proteomes" id="UP000315995"/>
    </source>
</evidence>
<evidence type="ECO:0000256" key="5">
    <source>
        <dbReference type="SAM" id="MobiDB-lite"/>
    </source>
</evidence>
<dbReference type="InterPro" id="IPR008271">
    <property type="entry name" value="Ser/Thr_kinase_AS"/>
</dbReference>
<keyword evidence="2" id="KW-0547">Nucleotide-binding</keyword>
<proteinExistence type="predicted"/>
<dbReference type="PROSITE" id="PS00108">
    <property type="entry name" value="PROTEIN_KINASE_ST"/>
    <property type="match status" value="1"/>
</dbReference>
<accession>A0A5B8YDB1</accession>
<dbReference type="PANTHER" id="PTHR43289">
    <property type="entry name" value="MITOGEN-ACTIVATED PROTEIN KINASE KINASE KINASE 20-RELATED"/>
    <property type="match status" value="1"/>
</dbReference>
<dbReference type="Gene3D" id="3.30.200.20">
    <property type="entry name" value="Phosphorylase Kinase, domain 1"/>
    <property type="match status" value="1"/>
</dbReference>
<organism evidence="7 8">
    <name type="scientific">Persicimonas caeni</name>
    <dbReference type="NCBI Taxonomy" id="2292766"/>
    <lineage>
        <taxon>Bacteria</taxon>
        <taxon>Deltaproteobacteria</taxon>
        <taxon>Bradymonadales</taxon>
        <taxon>Bradymonadaceae</taxon>
        <taxon>Persicimonas</taxon>
    </lineage>
</organism>
<evidence type="ECO:0000256" key="1">
    <source>
        <dbReference type="ARBA" id="ARBA00022679"/>
    </source>
</evidence>
<dbReference type="RefSeq" id="WP_141199425.1">
    <property type="nucleotide sequence ID" value="NZ_CP041186.1"/>
</dbReference>
<evidence type="ECO:0000259" key="6">
    <source>
        <dbReference type="PROSITE" id="PS50011"/>
    </source>
</evidence>
<sequence>MPICPKCHGENPELGAKCPRDGHYYIYDDAIADAEKDDWIGKLAADKYVILSLISEGGMGAVYRAMQLPVQREVAFKVLRAELQDSDQGQDRFAREARAVSKLTHPNIITMHDFGVDDDGHPFMVMEYAPGKSLADWMMQPGLKLDRISHVFRQILSALSEAHQQGIIHRDLKPENLIVTKTGSDSDYIKLLDFGIARMVHDGATRGLTREGEVFGTPHYMAPEQAQGKKDIGPPADVYALGIMFYEMLSGDCPFDAPTPLSILYMHINDDLPELTPRNGITLPDPLRQVVLKATAKAPEDRYQSAGEMLAAFDAAVGNTSGLFAAPAGVSSENIQHTQNMGAQQHIRRATADTLHLDGGQKQRITGTSNGVQVHDPQSGGTMTAELEALKSSNGTKWIVAGAVLAVLLGVGAALLFTGDAGTDSPTPDTEQAAAGANEGNEASAESEANAPADDEAVEQAENNAADDEPADDEPSDEQVAVQDKAAQDAPSADPAAAALAKDESEPTATRPPATTGDKKANDDKPETASAPSTTKPKSPTRTPDTTDESPDKEIRPTTTKPTTVAKDEPKDEPKKFQPKKFRPKAPADDDSDDEPEKFQPRKWRR</sequence>
<dbReference type="GO" id="GO:0004674">
    <property type="term" value="F:protein serine/threonine kinase activity"/>
    <property type="evidence" value="ECO:0007669"/>
    <property type="project" value="TreeGrafter"/>
</dbReference>
<evidence type="ECO:0000313" key="7">
    <source>
        <dbReference type="EMBL" id="QDG52964.1"/>
    </source>
</evidence>
<dbReference type="OrthoDB" id="9779541at2"/>
<accession>A0A4Y6PXA4</accession>
<feature type="compositionally biased region" description="Acidic residues" evidence="5">
    <location>
        <begin position="453"/>
        <end position="477"/>
    </location>
</feature>
<dbReference type="Gene3D" id="1.10.510.10">
    <property type="entry name" value="Transferase(Phosphotransferase) domain 1"/>
    <property type="match status" value="1"/>
</dbReference>
<dbReference type="Proteomes" id="UP000315995">
    <property type="component" value="Chromosome"/>
</dbReference>
<keyword evidence="4" id="KW-0067">ATP-binding</keyword>
<dbReference type="PANTHER" id="PTHR43289:SF6">
    <property type="entry name" value="SERINE_THREONINE-PROTEIN KINASE NEKL-3"/>
    <property type="match status" value="1"/>
</dbReference>
<dbReference type="Pfam" id="PF00069">
    <property type="entry name" value="Pkinase"/>
    <property type="match status" value="1"/>
</dbReference>
<feature type="domain" description="Protein kinase" evidence="6">
    <location>
        <begin position="48"/>
        <end position="317"/>
    </location>
</feature>
<evidence type="ECO:0000256" key="3">
    <source>
        <dbReference type="ARBA" id="ARBA00022777"/>
    </source>
</evidence>
<feature type="compositionally biased region" description="Low complexity" evidence="5">
    <location>
        <begin position="528"/>
        <end position="544"/>
    </location>
</feature>
<dbReference type="SMART" id="SM00220">
    <property type="entry name" value="S_TKc"/>
    <property type="match status" value="1"/>
</dbReference>
<keyword evidence="3" id="KW-0418">Kinase</keyword>
<dbReference type="CDD" id="cd14014">
    <property type="entry name" value="STKc_PknB_like"/>
    <property type="match status" value="1"/>
</dbReference>
<dbReference type="SUPFAM" id="SSF56112">
    <property type="entry name" value="Protein kinase-like (PK-like)"/>
    <property type="match status" value="1"/>
</dbReference>
<protein>
    <recommendedName>
        <fullName evidence="6">Protein kinase domain-containing protein</fullName>
    </recommendedName>
</protein>
<dbReference type="InterPro" id="IPR011009">
    <property type="entry name" value="Kinase-like_dom_sf"/>
</dbReference>
<dbReference type="GO" id="GO:0005524">
    <property type="term" value="F:ATP binding"/>
    <property type="evidence" value="ECO:0007669"/>
    <property type="project" value="UniProtKB-KW"/>
</dbReference>
<keyword evidence="8" id="KW-1185">Reference proteome</keyword>
<reference evidence="7 8" key="1">
    <citation type="submission" date="2019-06" db="EMBL/GenBank/DDBJ databases">
        <title>Persicimonas caeni gen. nov., sp. nov., a predatory bacterium isolated from solar saltern.</title>
        <authorList>
            <person name="Wang S."/>
        </authorList>
    </citation>
    <scope>NUCLEOTIDE SEQUENCE [LARGE SCALE GENOMIC DNA]</scope>
    <source>
        <strain evidence="7 8">YN101</strain>
    </source>
</reference>
<dbReference type="PROSITE" id="PS50011">
    <property type="entry name" value="PROTEIN_KINASE_DOM"/>
    <property type="match status" value="1"/>
</dbReference>
<gene>
    <name evidence="7" type="ORF">FIV42_20110</name>
</gene>
<dbReference type="InterPro" id="IPR000719">
    <property type="entry name" value="Prot_kinase_dom"/>
</dbReference>
<feature type="compositionally biased region" description="Basic and acidic residues" evidence="5">
    <location>
        <begin position="517"/>
        <end position="527"/>
    </location>
</feature>
<keyword evidence="1" id="KW-0808">Transferase</keyword>